<keyword evidence="3" id="KW-1185">Reference proteome</keyword>
<feature type="region of interest" description="Disordered" evidence="1">
    <location>
        <begin position="88"/>
        <end position="108"/>
    </location>
</feature>
<dbReference type="Proteomes" id="UP000007431">
    <property type="component" value="Unassembled WGS sequence"/>
</dbReference>
<dbReference type="InParanoid" id="D8Q3S6"/>
<organism evidence="3">
    <name type="scientific">Schizophyllum commune (strain H4-8 / FGSC 9210)</name>
    <name type="common">Split gill fungus</name>
    <dbReference type="NCBI Taxonomy" id="578458"/>
    <lineage>
        <taxon>Eukaryota</taxon>
        <taxon>Fungi</taxon>
        <taxon>Dikarya</taxon>
        <taxon>Basidiomycota</taxon>
        <taxon>Agaricomycotina</taxon>
        <taxon>Agaricomycetes</taxon>
        <taxon>Agaricomycetidae</taxon>
        <taxon>Agaricales</taxon>
        <taxon>Schizophyllaceae</taxon>
        <taxon>Schizophyllum</taxon>
    </lineage>
</organism>
<dbReference type="AlphaFoldDB" id="D8Q3S6"/>
<evidence type="ECO:0000313" key="2">
    <source>
        <dbReference type="EMBL" id="EFI97104.1"/>
    </source>
</evidence>
<dbReference type="HOGENOM" id="CLU_1295069_0_0_1"/>
<accession>D8Q3S6</accession>
<gene>
    <name evidence="2" type="ORF">SCHCODRAFT_55204</name>
</gene>
<reference evidence="2 3" key="1">
    <citation type="journal article" date="2010" name="Nat. Biotechnol.">
        <title>Genome sequence of the model mushroom Schizophyllum commune.</title>
        <authorList>
            <person name="Ohm R.A."/>
            <person name="de Jong J.F."/>
            <person name="Lugones L.G."/>
            <person name="Aerts A."/>
            <person name="Kothe E."/>
            <person name="Stajich J.E."/>
            <person name="de Vries R.P."/>
            <person name="Record E."/>
            <person name="Levasseur A."/>
            <person name="Baker S.E."/>
            <person name="Bartholomew K.A."/>
            <person name="Coutinho P.M."/>
            <person name="Erdmann S."/>
            <person name="Fowler T.J."/>
            <person name="Gathman A.C."/>
            <person name="Lombard V."/>
            <person name="Henrissat B."/>
            <person name="Knabe N."/>
            <person name="Kuees U."/>
            <person name="Lilly W.W."/>
            <person name="Lindquist E."/>
            <person name="Lucas S."/>
            <person name="Magnuson J.K."/>
            <person name="Piumi F."/>
            <person name="Raudaskoski M."/>
            <person name="Salamov A."/>
            <person name="Schmutz J."/>
            <person name="Schwarze F.W.M.R."/>
            <person name="vanKuyk P.A."/>
            <person name="Horton J.S."/>
            <person name="Grigoriev I.V."/>
            <person name="Woesten H.A.B."/>
        </authorList>
    </citation>
    <scope>NUCLEOTIDE SEQUENCE [LARGE SCALE GENOMIC DNA]</scope>
    <source>
        <strain evidence="3">H4-8 / FGSC 9210</strain>
    </source>
</reference>
<dbReference type="EMBL" id="GL377306">
    <property type="protein sequence ID" value="EFI97104.1"/>
    <property type="molecule type" value="Genomic_DNA"/>
</dbReference>
<sequence length="213" mass="23411">MATTKQAFASPTPRAPGFTPNFFSEYSVVIDRPRDEVFNIIGTAAGAERVTRLSDMCTRFEMLKQDEVSLASGEALKDSAMRTQAAVGKGEGIANASDESASQADPARHLPRQHFSMTETIPLLFGIIKHDVLIVGTLTWDTSACVALYESEADQGVLVWKLRTFEEVEGGSTRVNERIEGKCSALLRPIVQRETTRGHQAHMNAYQMLFKAS</sequence>
<dbReference type="OrthoDB" id="619536at2759"/>
<dbReference type="RefSeq" id="XP_003032007.1">
    <property type="nucleotide sequence ID" value="XM_003031961.1"/>
</dbReference>
<dbReference type="VEuPathDB" id="FungiDB:SCHCODRAFT_02501785"/>
<protein>
    <submittedName>
        <fullName evidence="2">Uncharacterized protein</fullName>
    </submittedName>
</protein>
<dbReference type="eggNOG" id="ENOG502T0R4">
    <property type="taxonomic scope" value="Eukaryota"/>
</dbReference>
<proteinExistence type="predicted"/>
<dbReference type="GeneID" id="9589273"/>
<dbReference type="KEGG" id="scm:SCHCO_02501785"/>
<evidence type="ECO:0000256" key="1">
    <source>
        <dbReference type="SAM" id="MobiDB-lite"/>
    </source>
</evidence>
<name>D8Q3S6_SCHCM</name>
<evidence type="ECO:0000313" key="3">
    <source>
        <dbReference type="Proteomes" id="UP000007431"/>
    </source>
</evidence>
<dbReference type="OMA" id="VWDEEEM"/>